<accession>A0A4R7BWL1</accession>
<sequence length="203" mass="21666">MRTIVITPPGPLITPEAVPGDHVANDAKVAALIQAATEQIDGPTGWLGRALGPQTLELHLTACDVAYGPPGFIYQPLIELLSVKYDDPDGTERTLSAPEDHVRLRSWRVMPATSWPTIADSGHLRIRYRAGYDGDTTGAVPERVKQAIVLGVNNAKSVGAENLFIAEEDVDGVGSTRYVVSPSAGLVIAKTIDQMLSGLRVFA</sequence>
<proteinExistence type="predicted"/>
<organism evidence="1 2">
    <name type="scientific">Enterovirga rhinocerotis</name>
    <dbReference type="NCBI Taxonomy" id="1339210"/>
    <lineage>
        <taxon>Bacteria</taxon>
        <taxon>Pseudomonadati</taxon>
        <taxon>Pseudomonadota</taxon>
        <taxon>Alphaproteobacteria</taxon>
        <taxon>Hyphomicrobiales</taxon>
        <taxon>Methylobacteriaceae</taxon>
        <taxon>Enterovirga</taxon>
    </lineage>
</organism>
<gene>
    <name evidence="1" type="ORF">EV668_3144</name>
</gene>
<keyword evidence="2" id="KW-1185">Reference proteome</keyword>
<name>A0A4R7BWL1_9HYPH</name>
<dbReference type="EMBL" id="SNZR01000013">
    <property type="protein sequence ID" value="TDR90298.1"/>
    <property type="molecule type" value="Genomic_DNA"/>
</dbReference>
<dbReference type="RefSeq" id="WP_133771582.1">
    <property type="nucleotide sequence ID" value="NZ_SNZR01000013.1"/>
</dbReference>
<reference evidence="1 2" key="1">
    <citation type="submission" date="2019-03" db="EMBL/GenBank/DDBJ databases">
        <title>Genomic Encyclopedia of Type Strains, Phase IV (KMG-IV): sequencing the most valuable type-strain genomes for metagenomic binning, comparative biology and taxonomic classification.</title>
        <authorList>
            <person name="Goeker M."/>
        </authorList>
    </citation>
    <scope>NUCLEOTIDE SEQUENCE [LARGE SCALE GENOMIC DNA]</scope>
    <source>
        <strain evidence="1 2">DSM 25903</strain>
    </source>
</reference>
<comment type="caution">
    <text evidence="1">The sequence shown here is derived from an EMBL/GenBank/DDBJ whole genome shotgun (WGS) entry which is preliminary data.</text>
</comment>
<dbReference type="OrthoDB" id="8452228at2"/>
<dbReference type="AlphaFoldDB" id="A0A4R7BWL1"/>
<evidence type="ECO:0000313" key="2">
    <source>
        <dbReference type="Proteomes" id="UP000295122"/>
    </source>
</evidence>
<dbReference type="Proteomes" id="UP000295122">
    <property type="component" value="Unassembled WGS sequence"/>
</dbReference>
<evidence type="ECO:0000313" key="1">
    <source>
        <dbReference type="EMBL" id="TDR90298.1"/>
    </source>
</evidence>
<protein>
    <submittedName>
        <fullName evidence="1">Uncharacterized protein</fullName>
    </submittedName>
</protein>